<proteinExistence type="predicted"/>
<dbReference type="Proteomes" id="UP000595814">
    <property type="component" value="Chromosome"/>
</dbReference>
<accession>A0AC61MSS2</accession>
<keyword evidence="2" id="KW-1185">Reference proteome</keyword>
<dbReference type="EMBL" id="CP066744">
    <property type="protein sequence ID" value="QQK07489.1"/>
    <property type="molecule type" value="Genomic_DNA"/>
</dbReference>
<evidence type="ECO:0000313" key="1">
    <source>
        <dbReference type="EMBL" id="QQK07489.1"/>
    </source>
</evidence>
<gene>
    <name evidence="1" type="ORF">JFY71_09320</name>
</gene>
<evidence type="ECO:0000313" key="2">
    <source>
        <dbReference type="Proteomes" id="UP000595814"/>
    </source>
</evidence>
<organism evidence="1 2">
    <name type="scientific">Miniphocaeibacter halophilus</name>
    <dbReference type="NCBI Taxonomy" id="2931922"/>
    <lineage>
        <taxon>Bacteria</taxon>
        <taxon>Bacillati</taxon>
        <taxon>Bacillota</taxon>
        <taxon>Tissierellia</taxon>
        <taxon>Tissierellales</taxon>
        <taxon>Peptoniphilaceae</taxon>
        <taxon>Miniphocaeibacter</taxon>
    </lineage>
</organism>
<sequence>MKSERELLNLFIQKRNDLIDQLDKGKINKEVFLENNYALLDRLSMKPFLKIDTVEKGIYNYQYYNILAKYHNNLANKYKEKDKKRYKKEINKTNNYYYEKDRIILEILELVEYKNIDCYFIEMHSNRLNNNLFEIILNNYEKTILHSMNTDILNKLKRKGVFNNAVKKSKIDLYVNSGI</sequence>
<name>A0AC61MSS2_9FIRM</name>
<protein>
    <submittedName>
        <fullName evidence="1">Uncharacterized protein</fullName>
    </submittedName>
</protein>
<reference evidence="1 2" key="1">
    <citation type="journal article" date="2022" name="Int. J. Syst. Evol. Microbiol.">
        <title>Miniphocaeibacter halophilus sp. nov., an ammonium-tolerant acetate-producing bacterium isolated from a biogas system.</title>
        <authorList>
            <person name="Schnurer A."/>
            <person name="Singh A."/>
            <person name="Bi S."/>
            <person name="Qiao W."/>
            <person name="Westerholm M."/>
        </authorList>
    </citation>
    <scope>NUCLEOTIDE SEQUENCE [LARGE SCALE GENOMIC DNA]</scope>
    <source>
        <strain evidence="1 2">AMB_01</strain>
    </source>
</reference>